<feature type="region of interest" description="Disordered" evidence="1">
    <location>
        <begin position="24"/>
        <end position="73"/>
    </location>
</feature>
<comment type="caution">
    <text evidence="2">The sequence shown here is derived from an EMBL/GenBank/DDBJ whole genome shotgun (WGS) entry which is preliminary data.</text>
</comment>
<organism evidence="2 3">
    <name type="scientific">Nocardioides bigeumensis</name>
    <dbReference type="NCBI Taxonomy" id="433657"/>
    <lineage>
        <taxon>Bacteria</taxon>
        <taxon>Bacillati</taxon>
        <taxon>Actinomycetota</taxon>
        <taxon>Actinomycetes</taxon>
        <taxon>Propionibacteriales</taxon>
        <taxon>Nocardioidaceae</taxon>
        <taxon>Nocardioides</taxon>
    </lineage>
</organism>
<proteinExistence type="predicted"/>
<evidence type="ECO:0000256" key="1">
    <source>
        <dbReference type="SAM" id="MobiDB-lite"/>
    </source>
</evidence>
<sequence>MKFLLVVIVLGVLVYLVVRTVQRGGFTSPSRQRPPKPSAPPQQRRMIAPDDDPDFLRDLDRKRKHNHQDDADT</sequence>
<dbReference type="EMBL" id="BAAAQQ010000013">
    <property type="protein sequence ID" value="GAA2131290.1"/>
    <property type="molecule type" value="Genomic_DNA"/>
</dbReference>
<dbReference type="Proteomes" id="UP001500575">
    <property type="component" value="Unassembled WGS sequence"/>
</dbReference>
<name>A0ABP5KEA2_9ACTN</name>
<gene>
    <name evidence="2" type="ORF">GCM10009843_34680</name>
</gene>
<feature type="compositionally biased region" description="Basic and acidic residues" evidence="1">
    <location>
        <begin position="54"/>
        <end position="73"/>
    </location>
</feature>
<keyword evidence="3" id="KW-1185">Reference proteome</keyword>
<evidence type="ECO:0008006" key="4">
    <source>
        <dbReference type="Google" id="ProtNLM"/>
    </source>
</evidence>
<dbReference type="RefSeq" id="WP_344305076.1">
    <property type="nucleotide sequence ID" value="NZ_BAAAQQ010000013.1"/>
</dbReference>
<accession>A0ABP5KEA2</accession>
<protein>
    <recommendedName>
        <fullName evidence="4">Secreted protein</fullName>
    </recommendedName>
</protein>
<evidence type="ECO:0000313" key="3">
    <source>
        <dbReference type="Proteomes" id="UP001500575"/>
    </source>
</evidence>
<evidence type="ECO:0000313" key="2">
    <source>
        <dbReference type="EMBL" id="GAA2131290.1"/>
    </source>
</evidence>
<reference evidence="3" key="1">
    <citation type="journal article" date="2019" name="Int. J. Syst. Evol. Microbiol.">
        <title>The Global Catalogue of Microorganisms (GCM) 10K type strain sequencing project: providing services to taxonomists for standard genome sequencing and annotation.</title>
        <authorList>
            <consortium name="The Broad Institute Genomics Platform"/>
            <consortium name="The Broad Institute Genome Sequencing Center for Infectious Disease"/>
            <person name="Wu L."/>
            <person name="Ma J."/>
        </authorList>
    </citation>
    <scope>NUCLEOTIDE SEQUENCE [LARGE SCALE GENOMIC DNA]</scope>
    <source>
        <strain evidence="3">JCM 16021</strain>
    </source>
</reference>